<dbReference type="GO" id="GO:0016301">
    <property type="term" value="F:kinase activity"/>
    <property type="evidence" value="ECO:0007669"/>
    <property type="project" value="UniProtKB-KW"/>
</dbReference>
<dbReference type="Gene3D" id="3.40.1380.20">
    <property type="entry name" value="Pyruvate kinase, C-terminal domain"/>
    <property type="match status" value="1"/>
</dbReference>
<dbReference type="EMBL" id="JABWUV010000018">
    <property type="protein sequence ID" value="KAF6291337.1"/>
    <property type="molecule type" value="Genomic_DNA"/>
</dbReference>
<keyword evidence="2" id="KW-1185">Reference proteome</keyword>
<keyword evidence="1" id="KW-0670">Pyruvate</keyword>
<dbReference type="AlphaFoldDB" id="A0A7J7STC4"/>
<accession>A0A7J7STC4</accession>
<name>A0A7J7STC4_MYOMY</name>
<evidence type="ECO:0000313" key="1">
    <source>
        <dbReference type="EMBL" id="KAF6291337.1"/>
    </source>
</evidence>
<proteinExistence type="predicted"/>
<comment type="caution">
    <text evidence="1">The sequence shown here is derived from an EMBL/GenBank/DDBJ whole genome shotgun (WGS) entry which is preliminary data.</text>
</comment>
<evidence type="ECO:0000313" key="2">
    <source>
        <dbReference type="Proteomes" id="UP000527355"/>
    </source>
</evidence>
<keyword evidence="1" id="KW-0418">Kinase</keyword>
<protein>
    <submittedName>
        <fullName evidence="1">Pyruvate kinase L/R</fullName>
    </submittedName>
</protein>
<keyword evidence="1" id="KW-0808">Transferase</keyword>
<dbReference type="InterPro" id="IPR036918">
    <property type="entry name" value="Pyrv_Knase_C_sf"/>
</dbReference>
<dbReference type="VEuPathDB" id="HostDB:GeneID_118673208"/>
<sequence length="221" mass="23743">MQDLALFRRGPLQTLYHQPAAFVVLDVSANLARHTGVPKEIKSGGPSPHFGSMSVQENKNMGPQQFWACIPKSQRDFAKSILIGAPGGPAGYLRRASVAQLTQELGTAFFQRQQLSAAMADTFLEHLCLLDIDSEPVAARSTSIIATIAQPSFCLGTDLGPRSLLSPAQPRLPARPTYAEESSPCSTVNLQRPSGQMMWIAGFSLALKAESSVASSMLGTW</sequence>
<gene>
    <name evidence="1" type="ORF">mMyoMyo1_015258</name>
</gene>
<organism evidence="1 2">
    <name type="scientific">Myotis myotis</name>
    <name type="common">Greater mouse-eared bat</name>
    <name type="synonym">Vespertilio myotis</name>
    <dbReference type="NCBI Taxonomy" id="51298"/>
    <lineage>
        <taxon>Eukaryota</taxon>
        <taxon>Metazoa</taxon>
        <taxon>Chordata</taxon>
        <taxon>Craniata</taxon>
        <taxon>Vertebrata</taxon>
        <taxon>Euteleostomi</taxon>
        <taxon>Mammalia</taxon>
        <taxon>Eutheria</taxon>
        <taxon>Laurasiatheria</taxon>
        <taxon>Chiroptera</taxon>
        <taxon>Yangochiroptera</taxon>
        <taxon>Vespertilionidae</taxon>
        <taxon>Myotis</taxon>
    </lineage>
</organism>
<reference evidence="1 2" key="1">
    <citation type="journal article" date="2020" name="Nature">
        <title>Six reference-quality genomes reveal evolution of bat adaptations.</title>
        <authorList>
            <person name="Jebb D."/>
            <person name="Huang Z."/>
            <person name="Pippel M."/>
            <person name="Hughes G.M."/>
            <person name="Lavrichenko K."/>
            <person name="Devanna P."/>
            <person name="Winkler S."/>
            <person name="Jermiin L.S."/>
            <person name="Skirmuntt E.C."/>
            <person name="Katzourakis A."/>
            <person name="Burkitt-Gray L."/>
            <person name="Ray D.A."/>
            <person name="Sullivan K.A.M."/>
            <person name="Roscito J.G."/>
            <person name="Kirilenko B.M."/>
            <person name="Davalos L.M."/>
            <person name="Corthals A.P."/>
            <person name="Power M.L."/>
            <person name="Jones G."/>
            <person name="Ransome R.D."/>
            <person name="Dechmann D.K.N."/>
            <person name="Locatelli A.G."/>
            <person name="Puechmaille S.J."/>
            <person name="Fedrigo O."/>
            <person name="Jarvis E.D."/>
            <person name="Hiller M."/>
            <person name="Vernes S.C."/>
            <person name="Myers E.W."/>
            <person name="Teeling E.C."/>
        </authorList>
    </citation>
    <scope>NUCLEOTIDE SEQUENCE [LARGE SCALE GENOMIC DNA]</scope>
    <source>
        <strain evidence="1">MMyoMyo1</strain>
        <tissue evidence="1">Flight muscle</tissue>
    </source>
</reference>
<dbReference type="Proteomes" id="UP000527355">
    <property type="component" value="Unassembled WGS sequence"/>
</dbReference>